<keyword evidence="1" id="KW-0540">Nuclease</keyword>
<evidence type="ECO:0000256" key="15">
    <source>
        <dbReference type="ARBA" id="ARBA00048988"/>
    </source>
</evidence>
<keyword evidence="8 16" id="KW-0067">ATP-binding</keyword>
<comment type="catalytic activity">
    <reaction evidence="15">
        <text>ATP + H2O = ADP + phosphate + H(+)</text>
        <dbReference type="Rhea" id="RHEA:13065"/>
        <dbReference type="ChEBI" id="CHEBI:15377"/>
        <dbReference type="ChEBI" id="CHEBI:15378"/>
        <dbReference type="ChEBI" id="CHEBI:30616"/>
        <dbReference type="ChEBI" id="CHEBI:43474"/>
        <dbReference type="ChEBI" id="CHEBI:456216"/>
        <dbReference type="EC" id="5.6.2.4"/>
    </reaction>
</comment>
<evidence type="ECO:0000256" key="12">
    <source>
        <dbReference type="ARBA" id="ARBA00023235"/>
    </source>
</evidence>
<dbReference type="SUPFAM" id="SSF52540">
    <property type="entry name" value="P-loop containing nucleoside triphosphate hydrolases"/>
    <property type="match status" value="1"/>
</dbReference>
<sequence>MSRGFDPLLIAGTGVQLIEASAGTGKTYSITSLYLRLLLERRLTVEQILVVTFTEAATAELHERIRTRLRTAAQGFQDQHGGADPFLCQLLARSTDHEADRRLLARAVSDIDKGAVSTIHGFAHRVLQQHALETGLLFELELTGATQLLVQEISDDYWSSFFYDLDHRLATLVRQGVSPAQLRSLTQEAIRHGDFAIVGEVSSEDELPGLMQEFCRLYSEVRDCWQEQREALAHYFAQAEGLTKPFKTLLDNGLLDRLADFFATDEPASFAPPRHTELLGGENIFQPDGKIFTATALKKGVVQSNPFFELWGRLLAQTEVMGASCQARFLAGAARSIRAELPKRLLAGQQQSFDELLTGLDRALRGVQGASLAQAIRSRFPVALIDEFQDTDPVQYRIFRTIYGHGGAEALFLIGDPKQAIYGFRGADIYAYLGAAGQAESEKHTMTTNWRADRGMVAALNALFGGLAHPFVDGRISYAQVEARPGAENLWHSPSLGSGPLQFLTLPEDLCGVKGKRLVKKQLEPLIPDLVAGDIAGLLGGDTRIGARSVRAGDIAVLVRTNTQAAEIQAALRSRGINGVLQSKASVWGSTEAQECLRLLAAVAEPGNEQLLRKALATTMLGFSGNDLDRLNQAESELYARMGRAAAWQEVWQKNGVMRMLLAVWQEHGVTGRLLLFEDGERRLTNLRHLAELLQDTESRNHFSPEMLVDWLSQTLSAGESGEEAELRLESDEDAVQLVTIHRSKGLEYPIVYCPYLCLGGSGTSKQPFVSLHDPKADWQGRIVLFPDEAARALAAGERFAEELRLAYVAMTRARHSCHILWAPVSGYDSSGLAWLLHGDQAEPEAAGSPEGLQEQLKGCTGPELLARLQARAKASEGWQVRQLQPGTAATGEAAKPTAPAELTCRTAVRKQAQVWRIGSFSHLTAQSSHDPGEMEPEGAAEEGTVSEQVVEISPVALISLAQFPKGPVAGNFFHTLFELTSFPQENPALLRELVREQLRFYGYPEQQWLAPVCRAFAEVLKTPLCATDSFCLGDLPDGQRLNEMPFTFPVGAGLGEEASLSAELLARPFIDHPQGIPAGYVESLRALRFIPLRGFLKGFIDLVCVVNGKWYLLDYKSNHLGDSRDDYAREKLPAAMAHHHYFLQYHIYTVALHRYLSCRLPGYVYERDFGGVFYLFFKGMHPDFGSEFGVFADLPPLARIEQLSEIFQSLAGEGL</sequence>
<keyword evidence="11" id="KW-0234">DNA repair</keyword>
<dbReference type="InterPro" id="IPR014017">
    <property type="entry name" value="DNA_helicase_UvrD-like_C"/>
</dbReference>
<dbReference type="Pfam" id="PF00580">
    <property type="entry name" value="UvrD-helicase"/>
    <property type="match status" value="1"/>
</dbReference>
<dbReference type="Gene3D" id="3.90.320.10">
    <property type="match status" value="1"/>
</dbReference>
<dbReference type="PROSITE" id="PS51217">
    <property type="entry name" value="UVRD_HELICASE_CTER"/>
    <property type="match status" value="1"/>
</dbReference>
<evidence type="ECO:0000256" key="4">
    <source>
        <dbReference type="ARBA" id="ARBA00022763"/>
    </source>
</evidence>
<evidence type="ECO:0000259" key="18">
    <source>
        <dbReference type="PROSITE" id="PS51198"/>
    </source>
</evidence>
<dbReference type="PANTHER" id="PTHR11070:SF23">
    <property type="entry name" value="RECBCD ENZYME SUBUNIT RECB"/>
    <property type="match status" value="1"/>
</dbReference>
<feature type="binding site" evidence="16">
    <location>
        <begin position="20"/>
        <end position="27"/>
    </location>
    <ligand>
        <name>ATP</name>
        <dbReference type="ChEBI" id="CHEBI:30616"/>
    </ligand>
</feature>
<keyword evidence="12" id="KW-0413">Isomerase</keyword>
<evidence type="ECO:0000256" key="11">
    <source>
        <dbReference type="ARBA" id="ARBA00023204"/>
    </source>
</evidence>
<dbReference type="Gene3D" id="1.10.486.10">
    <property type="entry name" value="PCRA, domain 4"/>
    <property type="match status" value="1"/>
</dbReference>
<dbReference type="GO" id="GO:0000725">
    <property type="term" value="P:recombinational repair"/>
    <property type="evidence" value="ECO:0007669"/>
    <property type="project" value="TreeGrafter"/>
</dbReference>
<evidence type="ECO:0000256" key="13">
    <source>
        <dbReference type="ARBA" id="ARBA00034617"/>
    </source>
</evidence>
<evidence type="ECO:0000256" key="8">
    <source>
        <dbReference type="ARBA" id="ARBA00022840"/>
    </source>
</evidence>
<proteinExistence type="inferred from homology"/>
<dbReference type="Gene3D" id="1.10.3170.10">
    <property type="entry name" value="Recbcd, chain B, domain 2"/>
    <property type="match status" value="1"/>
</dbReference>
<dbReference type="GO" id="GO:0008854">
    <property type="term" value="F:exodeoxyribonuclease V activity"/>
    <property type="evidence" value="ECO:0007669"/>
    <property type="project" value="InterPro"/>
</dbReference>
<protein>
    <recommendedName>
        <fullName evidence="14">DNA 3'-5' helicase</fullName>
        <ecNumber evidence="14">5.6.2.4</ecNumber>
    </recommendedName>
</protein>
<evidence type="ECO:0000256" key="10">
    <source>
        <dbReference type="ARBA" id="ARBA00023125"/>
    </source>
</evidence>
<evidence type="ECO:0000256" key="9">
    <source>
        <dbReference type="ARBA" id="ARBA00022842"/>
    </source>
</evidence>
<keyword evidence="4" id="KW-0227">DNA damage</keyword>
<dbReference type="Gene3D" id="3.40.50.300">
    <property type="entry name" value="P-loop containing nucleotide triphosphate hydrolases"/>
    <property type="match status" value="2"/>
</dbReference>
<dbReference type="InterPro" id="IPR011335">
    <property type="entry name" value="Restrct_endonuc-II-like"/>
</dbReference>
<evidence type="ECO:0000256" key="17">
    <source>
        <dbReference type="SAM" id="MobiDB-lite"/>
    </source>
</evidence>
<dbReference type="PANTHER" id="PTHR11070">
    <property type="entry name" value="UVRD / RECB / PCRA DNA HELICASE FAMILY MEMBER"/>
    <property type="match status" value="1"/>
</dbReference>
<dbReference type="Proteomes" id="UP001154240">
    <property type="component" value="Unassembled WGS sequence"/>
</dbReference>
<evidence type="ECO:0000256" key="5">
    <source>
        <dbReference type="ARBA" id="ARBA00022801"/>
    </source>
</evidence>
<keyword evidence="3 16" id="KW-0547">Nucleotide-binding</keyword>
<dbReference type="GO" id="GO:0046872">
    <property type="term" value="F:metal ion binding"/>
    <property type="evidence" value="ECO:0007669"/>
    <property type="project" value="UniProtKB-KW"/>
</dbReference>
<comment type="caution">
    <text evidence="20">The sequence shown here is derived from an EMBL/GenBank/DDBJ whole genome shotgun (WGS) entry which is preliminary data.</text>
</comment>
<dbReference type="InterPro" id="IPR011604">
    <property type="entry name" value="PDDEXK-like_dom_sf"/>
</dbReference>
<dbReference type="GO" id="GO:0005829">
    <property type="term" value="C:cytosol"/>
    <property type="evidence" value="ECO:0007669"/>
    <property type="project" value="TreeGrafter"/>
</dbReference>
<dbReference type="InterPro" id="IPR000212">
    <property type="entry name" value="DNA_helicase_UvrD/REP"/>
</dbReference>
<dbReference type="InterPro" id="IPR027417">
    <property type="entry name" value="P-loop_NTPase"/>
</dbReference>
<dbReference type="Pfam" id="PF13361">
    <property type="entry name" value="UvrD_C"/>
    <property type="match status" value="1"/>
</dbReference>
<gene>
    <name evidence="20" type="primary">recB</name>
    <name evidence="20" type="ORF">OLX77_11915</name>
</gene>
<evidence type="ECO:0000313" key="20">
    <source>
        <dbReference type="EMBL" id="MDG4476860.1"/>
    </source>
</evidence>
<dbReference type="InterPro" id="IPR014016">
    <property type="entry name" value="UvrD-like_ATP-bd"/>
</dbReference>
<dbReference type="AlphaFoldDB" id="A0A9X4MJ25"/>
<keyword evidence="5 16" id="KW-0378">Hydrolase</keyword>
<evidence type="ECO:0000256" key="1">
    <source>
        <dbReference type="ARBA" id="ARBA00022722"/>
    </source>
</evidence>
<reference evidence="20" key="2">
    <citation type="submission" date="2022-10" db="EMBL/GenBank/DDBJ databases">
        <authorList>
            <person name="Aronson H.S."/>
        </authorList>
    </citation>
    <scope>NUCLEOTIDE SEQUENCE</scope>
    <source>
        <strain evidence="20">RS19-109</strain>
    </source>
</reference>
<evidence type="ECO:0000259" key="19">
    <source>
        <dbReference type="PROSITE" id="PS51217"/>
    </source>
</evidence>
<comment type="catalytic activity">
    <reaction evidence="13">
        <text>Couples ATP hydrolysis with the unwinding of duplex DNA by translocating in the 3'-5' direction.</text>
        <dbReference type="EC" id="5.6.2.4"/>
    </reaction>
</comment>
<evidence type="ECO:0000256" key="16">
    <source>
        <dbReference type="PROSITE-ProRule" id="PRU00560"/>
    </source>
</evidence>
<dbReference type="RefSeq" id="WP_307633825.1">
    <property type="nucleotide sequence ID" value="NZ_JAPHEH010000001.1"/>
</dbReference>
<feature type="domain" description="UvrD-like helicase ATP-binding" evidence="18">
    <location>
        <begin position="1"/>
        <end position="453"/>
    </location>
</feature>
<dbReference type="SUPFAM" id="SSF52980">
    <property type="entry name" value="Restriction endonuclease-like"/>
    <property type="match status" value="1"/>
</dbReference>
<organism evidence="20 21">
    <name type="scientific">Thiovibrio frasassiensis</name>
    <dbReference type="NCBI Taxonomy" id="2984131"/>
    <lineage>
        <taxon>Bacteria</taxon>
        <taxon>Pseudomonadati</taxon>
        <taxon>Thermodesulfobacteriota</taxon>
        <taxon>Desulfobulbia</taxon>
        <taxon>Desulfobulbales</taxon>
        <taxon>Thiovibrionaceae</taxon>
        <taxon>Thiovibrio</taxon>
    </lineage>
</organism>
<dbReference type="CDD" id="cd22352">
    <property type="entry name" value="RecB_C-like"/>
    <property type="match status" value="1"/>
</dbReference>
<dbReference type="InterPro" id="IPR004586">
    <property type="entry name" value="RecB"/>
</dbReference>
<dbReference type="EC" id="5.6.2.4" evidence="14"/>
<keyword evidence="6 16" id="KW-0347">Helicase</keyword>
<dbReference type="EMBL" id="JAPHEH010000001">
    <property type="protein sequence ID" value="MDG4476860.1"/>
    <property type="molecule type" value="Genomic_DNA"/>
</dbReference>
<evidence type="ECO:0000256" key="7">
    <source>
        <dbReference type="ARBA" id="ARBA00022839"/>
    </source>
</evidence>
<evidence type="ECO:0000256" key="6">
    <source>
        <dbReference type="ARBA" id="ARBA00022806"/>
    </source>
</evidence>
<dbReference type="GO" id="GO:0003677">
    <property type="term" value="F:DNA binding"/>
    <property type="evidence" value="ECO:0007669"/>
    <property type="project" value="UniProtKB-KW"/>
</dbReference>
<keyword evidence="9" id="KW-0460">Magnesium</keyword>
<dbReference type="GO" id="GO:0009338">
    <property type="term" value="C:exodeoxyribonuclease V complex"/>
    <property type="evidence" value="ECO:0007669"/>
    <property type="project" value="TreeGrafter"/>
</dbReference>
<dbReference type="GO" id="GO:0005524">
    <property type="term" value="F:ATP binding"/>
    <property type="evidence" value="ECO:0007669"/>
    <property type="project" value="UniProtKB-UniRule"/>
</dbReference>
<reference evidence="20" key="1">
    <citation type="journal article" date="2022" name="bioRxiv">
        <title>Thiovibrio frasassiensisgen. nov., sp. nov., an autotrophic, elemental sulfur disproportionating bacterium isolated from sulfidic karst sediment, and proposal of Thiovibrionaceae fam. nov.</title>
        <authorList>
            <person name="Aronson H."/>
            <person name="Thomas C."/>
            <person name="Bhattacharyya M."/>
            <person name="Eckstein S."/>
            <person name="Jensen S."/>
            <person name="Barco R."/>
            <person name="Macalady J."/>
            <person name="Amend J."/>
        </authorList>
    </citation>
    <scope>NUCLEOTIDE SEQUENCE</scope>
    <source>
        <strain evidence="20">RS19-109</strain>
    </source>
</reference>
<name>A0A9X4MJ25_9BACT</name>
<dbReference type="GO" id="GO:0043138">
    <property type="term" value="F:3'-5' DNA helicase activity"/>
    <property type="evidence" value="ECO:0007669"/>
    <property type="project" value="UniProtKB-EC"/>
</dbReference>
<dbReference type="NCBIfam" id="TIGR00609">
    <property type="entry name" value="recB"/>
    <property type="match status" value="1"/>
</dbReference>
<feature type="region of interest" description="Disordered" evidence="17">
    <location>
        <begin position="925"/>
        <end position="944"/>
    </location>
</feature>
<dbReference type="PROSITE" id="PS51198">
    <property type="entry name" value="UVRD_HELICASE_ATP_BIND"/>
    <property type="match status" value="1"/>
</dbReference>
<keyword evidence="2" id="KW-0479">Metal-binding</keyword>
<evidence type="ECO:0000256" key="3">
    <source>
        <dbReference type="ARBA" id="ARBA00022741"/>
    </source>
</evidence>
<keyword evidence="21" id="KW-1185">Reference proteome</keyword>
<evidence type="ECO:0000256" key="2">
    <source>
        <dbReference type="ARBA" id="ARBA00022723"/>
    </source>
</evidence>
<keyword evidence="7" id="KW-0269">Exonuclease</keyword>
<evidence type="ECO:0000313" key="21">
    <source>
        <dbReference type="Proteomes" id="UP001154240"/>
    </source>
</evidence>
<feature type="domain" description="UvrD-like helicase C-terminal" evidence="19">
    <location>
        <begin position="482"/>
        <end position="746"/>
    </location>
</feature>
<accession>A0A9X4MJ25</accession>
<evidence type="ECO:0000256" key="14">
    <source>
        <dbReference type="ARBA" id="ARBA00034808"/>
    </source>
</evidence>
<keyword evidence="10" id="KW-0238">DNA-binding</keyword>
<dbReference type="HAMAP" id="MF_01485">
    <property type="entry name" value="RecB"/>
    <property type="match status" value="1"/>
</dbReference>